<dbReference type="Ensembl" id="ENSSSCT00035079225.1">
    <property type="protein sequence ID" value="ENSSSCP00035032528.1"/>
    <property type="gene ID" value="ENSSSCG00035058942.1"/>
</dbReference>
<dbReference type="InterPro" id="IPR007111">
    <property type="entry name" value="NACHT_NTPase"/>
</dbReference>
<dbReference type="SUPFAM" id="SSF47986">
    <property type="entry name" value="DEATH domain"/>
    <property type="match status" value="1"/>
</dbReference>
<name>A0A8D0M7B5_PIG</name>
<dbReference type="InterPro" id="IPR011029">
    <property type="entry name" value="DEATH-like_dom_sf"/>
</dbReference>
<evidence type="ECO:0000256" key="4">
    <source>
        <dbReference type="ARBA" id="ARBA00022741"/>
    </source>
</evidence>
<keyword evidence="5" id="KW-0067">ATP-binding</keyword>
<dbReference type="SMART" id="SM00368">
    <property type="entry name" value="LRR_RI"/>
    <property type="match status" value="8"/>
</dbReference>
<dbReference type="Gene3D" id="3.40.50.300">
    <property type="entry name" value="P-loop containing nucleotide triphosphate hydrolases"/>
    <property type="match status" value="1"/>
</dbReference>
<dbReference type="PANTHER" id="PTHR45690">
    <property type="entry name" value="NACHT, LRR AND PYD DOMAINS-CONTAINING PROTEIN 12"/>
    <property type="match status" value="1"/>
</dbReference>
<feature type="domain" description="Pyrin" evidence="6">
    <location>
        <begin position="1"/>
        <end position="94"/>
    </location>
</feature>
<evidence type="ECO:0000313" key="8">
    <source>
        <dbReference type="Ensembl" id="ENSSSCP00035032528.1"/>
    </source>
</evidence>
<dbReference type="InterPro" id="IPR027417">
    <property type="entry name" value="P-loop_NTPase"/>
</dbReference>
<dbReference type="SUPFAM" id="SSF52047">
    <property type="entry name" value="RNI-like"/>
    <property type="match status" value="1"/>
</dbReference>
<dbReference type="InterPro" id="IPR050637">
    <property type="entry name" value="NLRP_innate_immun_reg"/>
</dbReference>
<comment type="similarity">
    <text evidence="1">Belongs to the NLRP family.</text>
</comment>
<evidence type="ECO:0000256" key="2">
    <source>
        <dbReference type="ARBA" id="ARBA00022614"/>
    </source>
</evidence>
<dbReference type="InterPro" id="IPR001611">
    <property type="entry name" value="Leu-rich_rpt"/>
</dbReference>
<dbReference type="InterPro" id="IPR004020">
    <property type="entry name" value="DAPIN"/>
</dbReference>
<dbReference type="Ensembl" id="ENSSSCT00065061739.1">
    <property type="protein sequence ID" value="ENSSSCP00065026755.1"/>
    <property type="gene ID" value="ENSSSCG00065044979.1"/>
</dbReference>
<dbReference type="Proteomes" id="UP000694723">
    <property type="component" value="Unplaced"/>
</dbReference>
<dbReference type="InterPro" id="IPR041075">
    <property type="entry name" value="NOD1/2_WH"/>
</dbReference>
<evidence type="ECO:0000256" key="5">
    <source>
        <dbReference type="ARBA" id="ARBA00022840"/>
    </source>
</evidence>
<dbReference type="Pfam" id="PF05729">
    <property type="entry name" value="NACHT"/>
    <property type="match status" value="1"/>
</dbReference>
<evidence type="ECO:0000313" key="9">
    <source>
        <dbReference type="Proteomes" id="UP000694720"/>
    </source>
</evidence>
<dbReference type="AlphaFoldDB" id="A0A8D0M7B5"/>
<dbReference type="Proteomes" id="UP000694725">
    <property type="component" value="Unplaced"/>
</dbReference>
<evidence type="ECO:0000259" key="6">
    <source>
        <dbReference type="PROSITE" id="PS50824"/>
    </source>
</evidence>
<dbReference type="GO" id="GO:0005524">
    <property type="term" value="F:ATP binding"/>
    <property type="evidence" value="ECO:0007669"/>
    <property type="project" value="UniProtKB-KW"/>
</dbReference>
<proteinExistence type="inferred from homology"/>
<dbReference type="Proteomes" id="UP000694720">
    <property type="component" value="Unplaced"/>
</dbReference>
<accession>A0A8D0M7B5</accession>
<dbReference type="Pfam" id="PF17776">
    <property type="entry name" value="NLRC4_HD2"/>
    <property type="match status" value="1"/>
</dbReference>
<evidence type="ECO:0000259" key="7">
    <source>
        <dbReference type="PROSITE" id="PS50837"/>
    </source>
</evidence>
<dbReference type="Proteomes" id="UP000694728">
    <property type="component" value="Unplaced"/>
</dbReference>
<dbReference type="Gene3D" id="3.80.10.10">
    <property type="entry name" value="Ribonuclease Inhibitor"/>
    <property type="match status" value="2"/>
</dbReference>
<dbReference type="PROSITE" id="PS50837">
    <property type="entry name" value="NACHT"/>
    <property type="match status" value="1"/>
</dbReference>
<dbReference type="InterPro" id="IPR041267">
    <property type="entry name" value="NLRP_HD2"/>
</dbReference>
<dbReference type="Gene3D" id="1.10.533.10">
    <property type="entry name" value="Death Domain, Fas"/>
    <property type="match status" value="1"/>
</dbReference>
<dbReference type="SUPFAM" id="SSF52540">
    <property type="entry name" value="P-loop containing nucleoside triphosphate hydrolases"/>
    <property type="match status" value="1"/>
</dbReference>
<feature type="domain" description="NACHT" evidence="7">
    <location>
        <begin position="149"/>
        <end position="353"/>
    </location>
</feature>
<dbReference type="Pfam" id="PF02758">
    <property type="entry name" value="PYRIN"/>
    <property type="match status" value="1"/>
</dbReference>
<evidence type="ECO:0000256" key="3">
    <source>
        <dbReference type="ARBA" id="ARBA00022737"/>
    </source>
</evidence>
<dbReference type="FunFam" id="3.40.50.300:FF:000442">
    <property type="entry name" value="NACHT, LRR and PYD domains-containing protein 3"/>
    <property type="match status" value="1"/>
</dbReference>
<evidence type="ECO:0000256" key="1">
    <source>
        <dbReference type="ARBA" id="ARBA00008665"/>
    </source>
</evidence>
<keyword evidence="3" id="KW-0677">Repeat</keyword>
<dbReference type="PANTHER" id="PTHR45690:SF6">
    <property type="entry name" value="NACHT, LRR AND PYD DOMAINS-CONTAINING PROTEIN 4"/>
    <property type="match status" value="1"/>
</dbReference>
<keyword evidence="4" id="KW-0547">Nucleotide-binding</keyword>
<dbReference type="Pfam" id="PF13516">
    <property type="entry name" value="LRR_6"/>
    <property type="match status" value="2"/>
</dbReference>
<dbReference type="SMART" id="SM01289">
    <property type="entry name" value="PYRIN"/>
    <property type="match status" value="1"/>
</dbReference>
<dbReference type="PROSITE" id="PS50824">
    <property type="entry name" value="DAPIN"/>
    <property type="match status" value="1"/>
</dbReference>
<evidence type="ECO:0008006" key="10">
    <source>
        <dbReference type="Google" id="ProtNLM"/>
    </source>
</evidence>
<keyword evidence="2" id="KW-0433">Leucine-rich repeat</keyword>
<reference evidence="8" key="1">
    <citation type="submission" date="2025-05" db="UniProtKB">
        <authorList>
            <consortium name="Ensembl"/>
        </authorList>
    </citation>
    <scope>IDENTIFICATION</scope>
</reference>
<dbReference type="Pfam" id="PF17779">
    <property type="entry name" value="WHD_NOD2"/>
    <property type="match status" value="1"/>
</dbReference>
<dbReference type="InterPro" id="IPR032675">
    <property type="entry name" value="LRR_dom_sf"/>
</dbReference>
<dbReference type="FunFam" id="1.10.533.10:FF:000056">
    <property type="entry name" value="NACHT, LRR and PYD domains-containing protein 14"/>
    <property type="match status" value="1"/>
</dbReference>
<organism evidence="8 9">
    <name type="scientific">Sus scrofa</name>
    <name type="common">Pig</name>
    <dbReference type="NCBI Taxonomy" id="9823"/>
    <lineage>
        <taxon>Eukaryota</taxon>
        <taxon>Metazoa</taxon>
        <taxon>Chordata</taxon>
        <taxon>Craniata</taxon>
        <taxon>Vertebrata</taxon>
        <taxon>Euteleostomi</taxon>
        <taxon>Mammalia</taxon>
        <taxon>Eutheria</taxon>
        <taxon>Laurasiatheria</taxon>
        <taxon>Artiodactyla</taxon>
        <taxon>Suina</taxon>
        <taxon>Suidae</taxon>
        <taxon>Sus</taxon>
    </lineage>
</organism>
<sequence length="978" mass="112664">MASSFFPDFGLMWYLEELKRDEFKKFKDLLRKEPLELGLKPLPWGEVKRATRENLAKLLTVNFEEEQAWNVTLSIFHKIGRKDLCEKAKKEITGHAKTYQAHIKEKFSNLWFQEARTRIHEYLDQENARKEQESLQRLFAPKRTGKWTRTVILLGPQGVGKTTYLVKLMLAWAEGNLFRERFSYVFYFCCQELKQLTKTSLAALISRDWSDSLAPLQEITSQPERLLFIIDSFEELKHDLNEPESDLCSDWTEKRPVQVVLSSLLRKKIFPESSLLIAAKPVYPRKLELSLDGPEIRELLGFSETDRKLYFYTIFRDRNRAMEAFRLVRENKQLFCMCQIPVLCWAVCTCLKQEMDKGRDLAPTCQHTTSIFTSFVFGLFTPKGAGCPDQQSQRLLKGLCFLAAEGMWTDTFVFSEEDLERNGLCDSDIPALLGLKVLQKCRAFEKSYAFIHMCIQEFCAAMFYLLSRHAQHPNPAVGSLEALLLTFLKRVNVYWIYLGCFLFGLLREEEQKKLDAFFGIHLAQEIQQKCHQFLQRIAENEHPWKQVDFLALCYCLYEMRNEDFVQWAMDFFQAVKLSIIDDADLVVSAYCLKHCSGLRTLWVSALHDFEEEDEEGSTAIHWNQVCSALITNENLREFRMSDSSLHGFTFVTLCDQLKHPRCRLQKLHLNNVSFPRGSRLFFEVLTHSPHLKCLNLSGTKLSRNAVKLLCEALNNPTCNIEELLLARCWLSVEDCSAFSQILRSSRKLLNLNVSRNYLVPGAPLLCKVLCKPDCALRVLDLGHCYLDQHCWTNLYEVLLCNKSLIHLDLTSNILKDKKLKLLCEALKEPGCHLRSLWILKCLITAAGCRELASVLPVNPNLRNLQLGYNDIEDTGVKLLCEGLTHPSCRLEILGLGECKLTSACCQDISSVLTSSKTLRILNLGGNALDLSGMVVLCEALRHPECTLQIDDFFFTELEQNQFFSFFYYSNEFITSVVV</sequence>
<dbReference type="Ensembl" id="ENSSSCT00045011125.1">
    <property type="protein sequence ID" value="ENSSSCP00045007573.1"/>
    <property type="gene ID" value="ENSSSCG00045006474.1"/>
</dbReference>
<dbReference type="Ensembl" id="ENSSSCT00060107003.1">
    <property type="protein sequence ID" value="ENSSSCP00060047360.1"/>
    <property type="gene ID" value="ENSSSCG00060077262.1"/>
</dbReference>
<dbReference type="CDD" id="cd08320">
    <property type="entry name" value="Pyrin_NALPs"/>
    <property type="match status" value="1"/>
</dbReference>
<protein>
    <recommendedName>
        <fullName evidence="10">NLR family pyrin domain containing 4</fullName>
    </recommendedName>
</protein>